<comment type="caution">
    <text evidence="1">The sequence shown here is derived from an EMBL/GenBank/DDBJ whole genome shotgun (WGS) entry which is preliminary data.</text>
</comment>
<dbReference type="Proteomes" id="UP001576780">
    <property type="component" value="Unassembled WGS sequence"/>
</dbReference>
<sequence length="415" mass="47848">MFELKKKVRKKTQQPKVKSKVKIGKRWINDGEAKVRATPFEDECHLASMVQIELRGRKIGAYLLKKGENSFMLQFGFECQGIHTTLRSEQIDPIFDAIEASLKDLPENERLTINLGSFTSDAARQKELKMLYQSAPNTELQYLLMGERKRVQELTEMGIRKPKFLRLYGTYTVEPDTEGTTDLIEKALAKLERSWKQFTGELQQLQYIRIEKLIYSSFTDGFQIWEQLLANKMGLDIRPLTAVELWTHLWQRFNNTPTIPIPQLLVLDEDGLREDVYSEVHPVTLLMESPSSIPVADRRWVNVNSKYIGVLTFVDKPGGWVSKEQQLRYFWDNVMRREDLYDSEIFCQMMRANDTLVKTNMQRITKQSTVSAQLAKETTAAISSRYSCVPLGCYGKRNTPGNYGCKHYPSVGIGC</sequence>
<dbReference type="EMBL" id="JBHFNT010000231">
    <property type="protein sequence ID" value="MFB2838006.1"/>
    <property type="molecule type" value="Genomic_DNA"/>
</dbReference>
<reference evidence="1 2" key="1">
    <citation type="submission" date="2024-09" db="EMBL/GenBank/DDBJ databases">
        <title>Floridaenema gen nov. (Aerosakkonemataceae, Aerosakkonematales ord. nov., Cyanobacteria) from benthic tropical and subtropical fresh waters, with the description of four new species.</title>
        <authorList>
            <person name="Moretto J.A."/>
            <person name="Berthold D.E."/>
            <person name="Lefler F.W."/>
            <person name="Huang I.-S."/>
            <person name="Laughinghouse H. IV."/>
        </authorList>
    </citation>
    <scope>NUCLEOTIDE SEQUENCE [LARGE SCALE GENOMIC DNA]</scope>
    <source>
        <strain evidence="1 2">BLCC-F167</strain>
    </source>
</reference>
<gene>
    <name evidence="1" type="ORF">ACE1CA_26190</name>
</gene>
<proteinExistence type="predicted"/>
<accession>A0ABV4WTK2</accession>
<name>A0ABV4WTK2_9CYAN</name>
<organism evidence="1 2">
    <name type="scientific">Floridaenema evergladense BLCC-F167</name>
    <dbReference type="NCBI Taxonomy" id="3153639"/>
    <lineage>
        <taxon>Bacteria</taxon>
        <taxon>Bacillati</taxon>
        <taxon>Cyanobacteriota</taxon>
        <taxon>Cyanophyceae</taxon>
        <taxon>Oscillatoriophycideae</taxon>
        <taxon>Aerosakkonematales</taxon>
        <taxon>Aerosakkonemataceae</taxon>
        <taxon>Floridanema</taxon>
        <taxon>Floridanema evergladense</taxon>
    </lineage>
</organism>
<dbReference type="RefSeq" id="WP_413280343.1">
    <property type="nucleotide sequence ID" value="NZ_JBHFNT010000231.1"/>
</dbReference>
<protein>
    <submittedName>
        <fullName evidence="1">Uncharacterized protein</fullName>
    </submittedName>
</protein>
<keyword evidence="2" id="KW-1185">Reference proteome</keyword>
<evidence type="ECO:0000313" key="1">
    <source>
        <dbReference type="EMBL" id="MFB2838006.1"/>
    </source>
</evidence>
<evidence type="ECO:0000313" key="2">
    <source>
        <dbReference type="Proteomes" id="UP001576780"/>
    </source>
</evidence>